<reference evidence="1" key="1">
    <citation type="journal article" date="2023" name="Plant J.">
        <title>Genome sequences and population genomics provide insights into the demographic history, inbreeding, and mutation load of two 'living fossil' tree species of Dipteronia.</title>
        <authorList>
            <person name="Feng Y."/>
            <person name="Comes H.P."/>
            <person name="Chen J."/>
            <person name="Zhu S."/>
            <person name="Lu R."/>
            <person name="Zhang X."/>
            <person name="Li P."/>
            <person name="Qiu J."/>
            <person name="Olsen K.M."/>
            <person name="Qiu Y."/>
        </authorList>
    </citation>
    <scope>NUCLEOTIDE SEQUENCE</scope>
    <source>
        <strain evidence="1">KIB01</strain>
    </source>
</reference>
<gene>
    <name evidence="1" type="ORF">Ddye_027518</name>
</gene>
<protein>
    <submittedName>
        <fullName evidence="1">Uncharacterized protein</fullName>
    </submittedName>
</protein>
<accession>A0AAD9WRG7</accession>
<dbReference type="Proteomes" id="UP001280121">
    <property type="component" value="Unassembled WGS sequence"/>
</dbReference>
<dbReference type="AlphaFoldDB" id="A0AAD9WRG7"/>
<organism evidence="1 2">
    <name type="scientific">Dipteronia dyeriana</name>
    <dbReference type="NCBI Taxonomy" id="168575"/>
    <lineage>
        <taxon>Eukaryota</taxon>
        <taxon>Viridiplantae</taxon>
        <taxon>Streptophyta</taxon>
        <taxon>Embryophyta</taxon>
        <taxon>Tracheophyta</taxon>
        <taxon>Spermatophyta</taxon>
        <taxon>Magnoliopsida</taxon>
        <taxon>eudicotyledons</taxon>
        <taxon>Gunneridae</taxon>
        <taxon>Pentapetalae</taxon>
        <taxon>rosids</taxon>
        <taxon>malvids</taxon>
        <taxon>Sapindales</taxon>
        <taxon>Sapindaceae</taxon>
        <taxon>Hippocastanoideae</taxon>
        <taxon>Acereae</taxon>
        <taxon>Dipteronia</taxon>
    </lineage>
</organism>
<keyword evidence="2" id="KW-1185">Reference proteome</keyword>
<comment type="caution">
    <text evidence="1">The sequence shown here is derived from an EMBL/GenBank/DDBJ whole genome shotgun (WGS) entry which is preliminary data.</text>
</comment>
<evidence type="ECO:0000313" key="2">
    <source>
        <dbReference type="Proteomes" id="UP001280121"/>
    </source>
</evidence>
<sequence length="129" mass="14438">MATPIQRSMFPLDKITAVHCYNCGAKTVRIIMSHNQPYWASINEQIQAHLKRVITTVSDLVSVLAPVTLCVAAPSFIHEKLSLSDRPRPITHHTFGLNIELLIVDRMVPFGLELVVKSDDPVQNNSDHN</sequence>
<name>A0AAD9WRG7_9ROSI</name>
<dbReference type="EMBL" id="JANJYI010000008">
    <property type="protein sequence ID" value="KAK2639723.1"/>
    <property type="molecule type" value="Genomic_DNA"/>
</dbReference>
<proteinExistence type="predicted"/>
<evidence type="ECO:0000313" key="1">
    <source>
        <dbReference type="EMBL" id="KAK2639723.1"/>
    </source>
</evidence>